<accession>A0AAN7P7B1</accession>
<evidence type="ECO:0000313" key="2">
    <source>
        <dbReference type="EMBL" id="KAK4827080.1"/>
    </source>
</evidence>
<proteinExistence type="predicted"/>
<feature type="compositionally biased region" description="Basic and acidic residues" evidence="1">
    <location>
        <begin position="10"/>
        <end position="25"/>
    </location>
</feature>
<keyword evidence="3" id="KW-1185">Reference proteome</keyword>
<dbReference type="AlphaFoldDB" id="A0AAN7P7B1"/>
<evidence type="ECO:0000256" key="1">
    <source>
        <dbReference type="SAM" id="MobiDB-lite"/>
    </source>
</evidence>
<sequence length="231" mass="26403">MLGQGKSVRRKEQQRQSEEVSERLGGHLVSSQGQPTTPLIGDGDSTTSLGSLFQWLATLSVKNFFLISNLNLPWHNLRPFPFVLSLVTWEKRPTPTSLQPPFRVVTEAIWIKTVFLNEEKFNPCGYKFLEVTAKEETRTSENQGDSKKTPGIYKQGIEWQNLLLGLNKTPDKTIAGVYRQMTSAKTPGSERAKDKYYEKGILETVNHYQRDLMWVQKDGHPLVEDTKKYQD</sequence>
<dbReference type="EMBL" id="JAUNZN010000002">
    <property type="protein sequence ID" value="KAK4827080.1"/>
    <property type="molecule type" value="Genomic_DNA"/>
</dbReference>
<protein>
    <submittedName>
        <fullName evidence="2">Uncharacterized protein</fullName>
    </submittedName>
</protein>
<organism evidence="2 3">
    <name type="scientific">Mycteria americana</name>
    <name type="common">Wood stork</name>
    <dbReference type="NCBI Taxonomy" id="33587"/>
    <lineage>
        <taxon>Eukaryota</taxon>
        <taxon>Metazoa</taxon>
        <taxon>Chordata</taxon>
        <taxon>Craniata</taxon>
        <taxon>Vertebrata</taxon>
        <taxon>Euteleostomi</taxon>
        <taxon>Archelosauria</taxon>
        <taxon>Archosauria</taxon>
        <taxon>Dinosauria</taxon>
        <taxon>Saurischia</taxon>
        <taxon>Theropoda</taxon>
        <taxon>Coelurosauria</taxon>
        <taxon>Aves</taxon>
        <taxon>Neognathae</taxon>
        <taxon>Neoaves</taxon>
        <taxon>Aequornithes</taxon>
        <taxon>Ciconiiformes</taxon>
        <taxon>Ciconiidae</taxon>
        <taxon>Mycteria</taxon>
    </lineage>
</organism>
<dbReference type="Proteomes" id="UP001333110">
    <property type="component" value="Unassembled WGS sequence"/>
</dbReference>
<feature type="region of interest" description="Disordered" evidence="1">
    <location>
        <begin position="1"/>
        <end position="43"/>
    </location>
</feature>
<evidence type="ECO:0000313" key="3">
    <source>
        <dbReference type="Proteomes" id="UP001333110"/>
    </source>
</evidence>
<reference evidence="2 3" key="1">
    <citation type="journal article" date="2023" name="J. Hered.">
        <title>Chromosome-level genome of the wood stork (Mycteria americana) provides insight into avian chromosome evolution.</title>
        <authorList>
            <person name="Flamio R. Jr."/>
            <person name="Ramstad K.M."/>
        </authorList>
    </citation>
    <scope>NUCLEOTIDE SEQUENCE [LARGE SCALE GENOMIC DNA]</scope>
    <source>
        <strain evidence="2">JAX WOST 10</strain>
    </source>
</reference>
<name>A0AAN7P7B1_MYCAM</name>
<gene>
    <name evidence="2" type="ORF">QYF61_014182</name>
</gene>
<comment type="caution">
    <text evidence="2">The sequence shown here is derived from an EMBL/GenBank/DDBJ whole genome shotgun (WGS) entry which is preliminary data.</text>
</comment>